<dbReference type="InterPro" id="IPR034746">
    <property type="entry name" value="POTRA"/>
</dbReference>
<reference evidence="11 12" key="1">
    <citation type="submission" date="2019-03" db="EMBL/GenBank/DDBJ databases">
        <title>Primorskyibacter sp. SS33 isolated from sediments.</title>
        <authorList>
            <person name="Xunke S."/>
        </authorList>
    </citation>
    <scope>NUCLEOTIDE SEQUENCE [LARGE SCALE GENOMIC DNA]</scope>
    <source>
        <strain evidence="11 12">SS33</strain>
    </source>
</reference>
<proteinExistence type="inferred from homology"/>
<accession>A0A4R6AKH7</accession>
<evidence type="ECO:0000256" key="8">
    <source>
        <dbReference type="ARBA" id="ARBA00023306"/>
    </source>
</evidence>
<evidence type="ECO:0000256" key="5">
    <source>
        <dbReference type="ARBA" id="ARBA00022692"/>
    </source>
</evidence>
<dbReference type="GO" id="GO:0005886">
    <property type="term" value="C:plasma membrane"/>
    <property type="evidence" value="ECO:0007669"/>
    <property type="project" value="UniProtKB-SubCell"/>
</dbReference>
<keyword evidence="12" id="KW-1185">Reference proteome</keyword>
<dbReference type="OrthoDB" id="9783091at2"/>
<dbReference type="Gene3D" id="3.40.50.11690">
    <property type="entry name" value="Cell division protein FtsQ/DivIB"/>
    <property type="match status" value="1"/>
</dbReference>
<dbReference type="HAMAP" id="MF_00911">
    <property type="entry name" value="FtsQ_subfam"/>
    <property type="match status" value="1"/>
</dbReference>
<comment type="caution">
    <text evidence="11">The sequence shown here is derived from an EMBL/GenBank/DDBJ whole genome shotgun (WGS) entry which is preliminary data.</text>
</comment>
<dbReference type="Proteomes" id="UP000295701">
    <property type="component" value="Unassembled WGS sequence"/>
</dbReference>
<keyword evidence="5 9" id="KW-0812">Transmembrane</keyword>
<dbReference type="AlphaFoldDB" id="A0A4R6AKH7"/>
<keyword evidence="4 9" id="KW-0132">Cell division</keyword>
<dbReference type="InterPro" id="IPR045335">
    <property type="entry name" value="FtsQ_C_sf"/>
</dbReference>
<keyword evidence="8 9" id="KW-0131">Cell cycle</keyword>
<dbReference type="Pfam" id="PF08478">
    <property type="entry name" value="POTRA_1"/>
    <property type="match status" value="1"/>
</dbReference>
<evidence type="ECO:0000259" key="10">
    <source>
        <dbReference type="PROSITE" id="PS51779"/>
    </source>
</evidence>
<evidence type="ECO:0000313" key="11">
    <source>
        <dbReference type="EMBL" id="TDL81983.1"/>
    </source>
</evidence>
<comment type="function">
    <text evidence="9">Essential cell division protein.</text>
</comment>
<dbReference type="InterPro" id="IPR013685">
    <property type="entry name" value="POTRA_FtsQ_type"/>
</dbReference>
<dbReference type="PANTHER" id="PTHR35851:SF1">
    <property type="entry name" value="CELL DIVISION PROTEIN FTSQ"/>
    <property type="match status" value="1"/>
</dbReference>
<dbReference type="PROSITE" id="PS51779">
    <property type="entry name" value="POTRA"/>
    <property type="match status" value="1"/>
</dbReference>
<evidence type="ECO:0000256" key="3">
    <source>
        <dbReference type="ARBA" id="ARBA00022519"/>
    </source>
</evidence>
<keyword evidence="7 9" id="KW-0472">Membrane</keyword>
<dbReference type="GO" id="GO:0032153">
    <property type="term" value="C:cell division site"/>
    <property type="evidence" value="ECO:0007669"/>
    <property type="project" value="UniProtKB-UniRule"/>
</dbReference>
<dbReference type="InterPro" id="IPR005548">
    <property type="entry name" value="Cell_div_FtsQ/DivIB_C"/>
</dbReference>
<keyword evidence="2 9" id="KW-1003">Cell membrane</keyword>
<dbReference type="InterPro" id="IPR026579">
    <property type="entry name" value="FtsQ"/>
</dbReference>
<organism evidence="11 12">
    <name type="scientific">Palleronia sediminis</name>
    <dbReference type="NCBI Taxonomy" id="2547833"/>
    <lineage>
        <taxon>Bacteria</taxon>
        <taxon>Pseudomonadati</taxon>
        <taxon>Pseudomonadota</taxon>
        <taxon>Alphaproteobacteria</taxon>
        <taxon>Rhodobacterales</taxon>
        <taxon>Roseobacteraceae</taxon>
        <taxon>Palleronia</taxon>
    </lineage>
</organism>
<evidence type="ECO:0000256" key="9">
    <source>
        <dbReference type="HAMAP-Rule" id="MF_00911"/>
    </source>
</evidence>
<dbReference type="GO" id="GO:0090529">
    <property type="term" value="P:cell septum assembly"/>
    <property type="evidence" value="ECO:0007669"/>
    <property type="project" value="InterPro"/>
</dbReference>
<comment type="similarity">
    <text evidence="9">Belongs to the FtsQ/DivIB family. FtsQ subfamily.</text>
</comment>
<feature type="transmembrane region" description="Helical" evidence="9">
    <location>
        <begin position="40"/>
        <end position="59"/>
    </location>
</feature>
<evidence type="ECO:0000256" key="1">
    <source>
        <dbReference type="ARBA" id="ARBA00004370"/>
    </source>
</evidence>
<keyword evidence="6 9" id="KW-1133">Transmembrane helix</keyword>
<dbReference type="EMBL" id="SNAA01000003">
    <property type="protein sequence ID" value="TDL81983.1"/>
    <property type="molecule type" value="Genomic_DNA"/>
</dbReference>
<dbReference type="PANTHER" id="PTHR35851">
    <property type="entry name" value="CELL DIVISION PROTEIN FTSQ"/>
    <property type="match status" value="1"/>
</dbReference>
<evidence type="ECO:0000256" key="4">
    <source>
        <dbReference type="ARBA" id="ARBA00022618"/>
    </source>
</evidence>
<protein>
    <recommendedName>
        <fullName evidence="9">Cell division protein FtsQ</fullName>
    </recommendedName>
</protein>
<dbReference type="GO" id="GO:0043093">
    <property type="term" value="P:FtsZ-dependent cytokinesis"/>
    <property type="evidence" value="ECO:0007669"/>
    <property type="project" value="UniProtKB-UniRule"/>
</dbReference>
<feature type="domain" description="POTRA" evidence="10">
    <location>
        <begin position="84"/>
        <end position="152"/>
    </location>
</feature>
<evidence type="ECO:0000256" key="6">
    <source>
        <dbReference type="ARBA" id="ARBA00022989"/>
    </source>
</evidence>
<evidence type="ECO:0000256" key="7">
    <source>
        <dbReference type="ARBA" id="ARBA00023136"/>
    </source>
</evidence>
<keyword evidence="3 9" id="KW-0997">Cell inner membrane</keyword>
<sequence>MRALIRRHARGFAPRAADPAPSRLAYRMQRLALTPSVRRGFTLGAPIFAVAMILTATFADPDRRAAVVAWVGEAKSQILRREEFMVRAVAVDGASAGLARTIRAQLPFELPLSSFEIDLDAVRDKLAKLEAVARVDLRVRSGGVLQIDVTERVPVLVWRTAEGLALLDGEGHRAGGIEARTLRPDLPLVAGRGADARVAEALALYAAARPLQGAIRGLLREGERRWTLVLDGGQKILLPETDPVPALERVIATDEAEDLMARDVVLVDMRNARRMTVRLAEDSARDLRKIKLLELGDD</sequence>
<dbReference type="Pfam" id="PF03799">
    <property type="entry name" value="FtsQ_DivIB_C"/>
    <property type="match status" value="1"/>
</dbReference>
<evidence type="ECO:0000256" key="2">
    <source>
        <dbReference type="ARBA" id="ARBA00022475"/>
    </source>
</evidence>
<name>A0A4R6AKH7_9RHOB</name>
<gene>
    <name evidence="9" type="primary">ftsQ</name>
    <name evidence="11" type="ORF">E2L08_04855</name>
</gene>
<dbReference type="RefSeq" id="WP_133395932.1">
    <property type="nucleotide sequence ID" value="NZ_SNAA01000003.1"/>
</dbReference>
<evidence type="ECO:0000313" key="12">
    <source>
        <dbReference type="Proteomes" id="UP000295701"/>
    </source>
</evidence>
<comment type="subcellular location">
    <subcellularLocation>
        <location evidence="9">Cell inner membrane</location>
        <topology evidence="9">Single-pass type II membrane protein</topology>
    </subcellularLocation>
    <subcellularLocation>
        <location evidence="1">Membrane</location>
    </subcellularLocation>
    <text evidence="9">Localizes to the division septum.</text>
</comment>